<keyword evidence="2" id="KW-0328">Glycosyltransferase</keyword>
<dbReference type="AlphaFoldDB" id="C7RRP7"/>
<dbReference type="eggNOG" id="COG2065">
    <property type="taxonomic scope" value="Bacteria"/>
</dbReference>
<reference evidence="2" key="2">
    <citation type="submission" date="2009-09" db="EMBL/GenBank/DDBJ databases">
        <title>Complete sequence of chromosome of Candidatus Accumulibacter phosphatis clade IIA str. UW-1.</title>
        <authorList>
            <consortium name="US DOE Joint Genome Institute"/>
            <person name="Martin H.G."/>
            <person name="Ivanova N."/>
            <person name="Kunin V."/>
            <person name="Warnecke F."/>
            <person name="Barry K."/>
            <person name="He S."/>
            <person name="Salamov A."/>
            <person name="Szeto E."/>
            <person name="Dalin E."/>
            <person name="Pangilinan J.L."/>
            <person name="Lapidus A."/>
            <person name="Lowry S."/>
            <person name="Kyrpides N.C."/>
            <person name="McMahon K.D."/>
            <person name="Hugenholtz P."/>
        </authorList>
    </citation>
    <scope>NUCLEOTIDE SEQUENCE [LARGE SCALE GENOMIC DNA]</scope>
    <source>
        <strain evidence="2">UW-1</strain>
    </source>
</reference>
<dbReference type="CDD" id="cd06223">
    <property type="entry name" value="PRTases_typeI"/>
    <property type="match status" value="1"/>
</dbReference>
<dbReference type="KEGG" id="app:CAP2UW1_1208"/>
<name>C7RRP7_ACCRE</name>
<dbReference type="InterPro" id="IPR029057">
    <property type="entry name" value="PRTase-like"/>
</dbReference>
<dbReference type="InterPro" id="IPR050137">
    <property type="entry name" value="PyrR_bifunctional"/>
</dbReference>
<protein>
    <submittedName>
        <fullName evidence="2">Phosphoribosyltransferase</fullName>
    </submittedName>
</protein>
<sequence>MNGNARSCLYDERQLDVVLDGMARRLTGLLGGNADIVLVGVLRRGVPLASRLAERLDKLGVRSAWRLDLEVKRYGDDLALLYPETRLTERQVPAGVALAEKTVVVVDDVLYRGHSLLRVVQFLAARGAGLIRSVVLVDRGVSLLPIHADVTGIRLDVAPGSIIEVHVPPYEADFCVELVQPGRQE</sequence>
<dbReference type="OrthoDB" id="8560416at2"/>
<dbReference type="Pfam" id="PF00156">
    <property type="entry name" value="Pribosyltran"/>
    <property type="match status" value="1"/>
</dbReference>
<dbReference type="Gene3D" id="3.40.50.2020">
    <property type="match status" value="1"/>
</dbReference>
<reference evidence="2" key="1">
    <citation type="submission" date="2009-08" db="EMBL/GenBank/DDBJ databases">
        <authorList>
            <consortium name="US DOE Joint Genome Institute"/>
            <person name="Lucas S."/>
            <person name="Copeland A."/>
            <person name="Lapidus A."/>
            <person name="Glavina del Rio T."/>
            <person name="Dalin E."/>
            <person name="Tice H."/>
            <person name="Bruce D."/>
            <person name="Barry K."/>
            <person name="Pitluck S."/>
            <person name="Lowry S."/>
            <person name="Larimer F."/>
            <person name="Land M."/>
            <person name="Hauser L."/>
            <person name="Kyrpides N."/>
            <person name="Ivanova N."/>
            <person name="McMahon K.D."/>
            <person name="Hugenholtz P."/>
        </authorList>
    </citation>
    <scope>NUCLEOTIDE SEQUENCE</scope>
    <source>
        <strain evidence="2">UW-1</strain>
    </source>
</reference>
<evidence type="ECO:0000259" key="1">
    <source>
        <dbReference type="Pfam" id="PF00156"/>
    </source>
</evidence>
<dbReference type="PANTHER" id="PTHR11608:SF0">
    <property type="entry name" value="BIFUNCTIONAL PROTEIN PYRR"/>
    <property type="match status" value="1"/>
</dbReference>
<gene>
    <name evidence="2" type="ordered locus">CAP2UW1_1208</name>
</gene>
<dbReference type="EMBL" id="CP001715">
    <property type="protein sequence ID" value="ACV34536.1"/>
    <property type="molecule type" value="Genomic_DNA"/>
</dbReference>
<dbReference type="GO" id="GO:0016757">
    <property type="term" value="F:glycosyltransferase activity"/>
    <property type="evidence" value="ECO:0007669"/>
    <property type="project" value="UniProtKB-KW"/>
</dbReference>
<dbReference type="PANTHER" id="PTHR11608">
    <property type="entry name" value="BIFUNCTIONAL PROTEIN PYRR"/>
    <property type="match status" value="1"/>
</dbReference>
<proteinExistence type="predicted"/>
<dbReference type="STRING" id="522306.CAP2UW1_1208"/>
<accession>C7RRP7</accession>
<feature type="domain" description="Phosphoribosyltransferase" evidence="1">
    <location>
        <begin position="21"/>
        <end position="168"/>
    </location>
</feature>
<dbReference type="HOGENOM" id="CLU_1426913_0_0_4"/>
<evidence type="ECO:0000313" key="2">
    <source>
        <dbReference type="EMBL" id="ACV34536.1"/>
    </source>
</evidence>
<dbReference type="SUPFAM" id="SSF53271">
    <property type="entry name" value="PRTase-like"/>
    <property type="match status" value="1"/>
</dbReference>
<organism evidence="2">
    <name type="scientific">Accumulibacter regalis</name>
    <dbReference type="NCBI Taxonomy" id="522306"/>
    <lineage>
        <taxon>Bacteria</taxon>
        <taxon>Pseudomonadati</taxon>
        <taxon>Pseudomonadota</taxon>
        <taxon>Betaproteobacteria</taxon>
        <taxon>Candidatus Accumulibacter</taxon>
    </lineage>
</organism>
<keyword evidence="2" id="KW-0808">Transferase</keyword>
<dbReference type="InterPro" id="IPR000836">
    <property type="entry name" value="PRTase_dom"/>
</dbReference>